<evidence type="ECO:0000313" key="1">
    <source>
        <dbReference type="EMBL" id="RDX74656.1"/>
    </source>
</evidence>
<protein>
    <recommendedName>
        <fullName evidence="3">UBN2 domain-containing protein</fullName>
    </recommendedName>
</protein>
<gene>
    <name evidence="1" type="ORF">CR513_45571</name>
</gene>
<evidence type="ECO:0000313" key="2">
    <source>
        <dbReference type="Proteomes" id="UP000257109"/>
    </source>
</evidence>
<organism evidence="1 2">
    <name type="scientific">Mucuna pruriens</name>
    <name type="common">Velvet bean</name>
    <name type="synonym">Dolichos pruriens</name>
    <dbReference type="NCBI Taxonomy" id="157652"/>
    <lineage>
        <taxon>Eukaryota</taxon>
        <taxon>Viridiplantae</taxon>
        <taxon>Streptophyta</taxon>
        <taxon>Embryophyta</taxon>
        <taxon>Tracheophyta</taxon>
        <taxon>Spermatophyta</taxon>
        <taxon>Magnoliopsida</taxon>
        <taxon>eudicotyledons</taxon>
        <taxon>Gunneridae</taxon>
        <taxon>Pentapetalae</taxon>
        <taxon>rosids</taxon>
        <taxon>fabids</taxon>
        <taxon>Fabales</taxon>
        <taxon>Fabaceae</taxon>
        <taxon>Papilionoideae</taxon>
        <taxon>50 kb inversion clade</taxon>
        <taxon>NPAAA clade</taxon>
        <taxon>indigoferoid/millettioid clade</taxon>
        <taxon>Phaseoleae</taxon>
        <taxon>Mucuna</taxon>
    </lineage>
</organism>
<reference evidence="1" key="1">
    <citation type="submission" date="2018-05" db="EMBL/GenBank/DDBJ databases">
        <title>Draft genome of Mucuna pruriens seed.</title>
        <authorList>
            <person name="Nnadi N.E."/>
            <person name="Vos R."/>
            <person name="Hasami M.H."/>
            <person name="Devisetty U.K."/>
            <person name="Aguiy J.C."/>
        </authorList>
    </citation>
    <scope>NUCLEOTIDE SEQUENCE [LARGE SCALE GENOMIC DNA]</scope>
    <source>
        <strain evidence="1">JCA_2017</strain>
    </source>
</reference>
<evidence type="ECO:0008006" key="3">
    <source>
        <dbReference type="Google" id="ProtNLM"/>
    </source>
</evidence>
<name>A0A371F8N6_MUCPR</name>
<accession>A0A371F8N6</accession>
<dbReference type="OrthoDB" id="1431642at2759"/>
<dbReference type="PANTHER" id="PTHR34676:SF27">
    <property type="entry name" value="ASPARTYL-TRNA SYNTHETASE"/>
    <property type="match status" value="1"/>
</dbReference>
<dbReference type="EMBL" id="QJKJ01010103">
    <property type="protein sequence ID" value="RDX74656.1"/>
    <property type="molecule type" value="Genomic_DNA"/>
</dbReference>
<dbReference type="AlphaFoldDB" id="A0A371F8N6"/>
<proteinExistence type="predicted"/>
<keyword evidence="2" id="KW-1185">Reference proteome</keyword>
<feature type="non-terminal residue" evidence="1">
    <location>
        <position position="1"/>
    </location>
</feature>
<dbReference type="PANTHER" id="PTHR34676">
    <property type="entry name" value="DUF4219 DOMAIN-CONTAINING PROTEIN-RELATED"/>
    <property type="match status" value="1"/>
</dbReference>
<dbReference type="Proteomes" id="UP000257109">
    <property type="component" value="Unassembled WGS sequence"/>
</dbReference>
<sequence length="111" mass="13032">MYLLNSKARNFVMCALTESEYEKVHSCKSSKEMWNTLALVYEGKIYDNYGHMTKIFRSLLRRWRPQVTNLRASKDLKKFPMEELLGTLKVHEMELNEDDGQRKGKSIALKA</sequence>
<comment type="caution">
    <text evidence="1">The sequence shown here is derived from an EMBL/GenBank/DDBJ whole genome shotgun (WGS) entry which is preliminary data.</text>
</comment>
<dbReference type="Pfam" id="PF14223">
    <property type="entry name" value="Retrotran_gag_2"/>
    <property type="match status" value="1"/>
</dbReference>